<gene>
    <name evidence="2" type="ORF">ATO8_00875</name>
</gene>
<evidence type="ECO:0000313" key="2">
    <source>
        <dbReference type="EMBL" id="ETW14418.1"/>
    </source>
</evidence>
<dbReference type="AlphaFoldDB" id="W4HPT6"/>
<evidence type="ECO:0000256" key="1">
    <source>
        <dbReference type="SAM" id="MobiDB-lite"/>
    </source>
</evidence>
<reference evidence="2 3" key="1">
    <citation type="journal article" date="2014" name="Antonie Van Leeuwenhoek">
        <title>Roseivivax atlanticus sp. nov., isolated from surface seawater of the Atlantic Ocean.</title>
        <authorList>
            <person name="Li G."/>
            <person name="Lai Q."/>
            <person name="Liu X."/>
            <person name="Sun F."/>
            <person name="Shao Z."/>
        </authorList>
    </citation>
    <scope>NUCLEOTIDE SEQUENCE [LARGE SCALE GENOMIC DNA]</scope>
    <source>
        <strain evidence="2 3">22II-s10s</strain>
    </source>
</reference>
<dbReference type="Proteomes" id="UP000019063">
    <property type="component" value="Unassembled WGS sequence"/>
</dbReference>
<evidence type="ECO:0000313" key="3">
    <source>
        <dbReference type="Proteomes" id="UP000019063"/>
    </source>
</evidence>
<accession>W4HPT6</accession>
<protein>
    <submittedName>
        <fullName evidence="2">Uncharacterized protein</fullName>
    </submittedName>
</protein>
<feature type="region of interest" description="Disordered" evidence="1">
    <location>
        <begin position="1"/>
        <end position="44"/>
    </location>
</feature>
<name>W4HPT6_9RHOB</name>
<dbReference type="EMBL" id="AQQW01000001">
    <property type="protein sequence ID" value="ETW14418.1"/>
    <property type="molecule type" value="Genomic_DNA"/>
</dbReference>
<comment type="caution">
    <text evidence="2">The sequence shown here is derived from an EMBL/GenBank/DDBJ whole genome shotgun (WGS) entry which is preliminary data.</text>
</comment>
<proteinExistence type="predicted"/>
<dbReference type="eggNOG" id="ENOG50311S0">
    <property type="taxonomic scope" value="Bacteria"/>
</dbReference>
<feature type="compositionally biased region" description="Basic and acidic residues" evidence="1">
    <location>
        <begin position="25"/>
        <end position="44"/>
    </location>
</feature>
<sequence length="82" mass="8776">MSPISKAGTGPVTRPWPQVETGAIQRHDRNMKAREAAASERRRDTQAIVAAHAGEGAASSAYRMAQILGMPPEHVSMLKPKG</sequence>
<dbReference type="RefSeq" id="WP_043841294.1">
    <property type="nucleotide sequence ID" value="NZ_AQQW01000001.1"/>
</dbReference>
<keyword evidence="3" id="KW-1185">Reference proteome</keyword>
<organism evidence="2 3">
    <name type="scientific">Roseivivax marinus</name>
    <dbReference type="NCBI Taxonomy" id="1379903"/>
    <lineage>
        <taxon>Bacteria</taxon>
        <taxon>Pseudomonadati</taxon>
        <taxon>Pseudomonadota</taxon>
        <taxon>Alphaproteobacteria</taxon>
        <taxon>Rhodobacterales</taxon>
        <taxon>Roseobacteraceae</taxon>
        <taxon>Roseivivax</taxon>
    </lineage>
</organism>